<dbReference type="STRING" id="1443941.A9J31_00565"/>
<dbReference type="RefSeq" id="WP_067761477.1">
    <property type="nucleotide sequence ID" value="NZ_LZDS01000001.1"/>
</dbReference>
<feature type="transmembrane region" description="Helical" evidence="1">
    <location>
        <begin position="132"/>
        <end position="153"/>
    </location>
</feature>
<name>A0A1A7RDK1_9GAMM</name>
<keyword evidence="3" id="KW-1185">Reference proteome</keyword>
<dbReference type="Proteomes" id="UP000185753">
    <property type="component" value="Unassembled WGS sequence"/>
</dbReference>
<dbReference type="InterPro" id="IPR008523">
    <property type="entry name" value="DUF805"/>
</dbReference>
<organism evidence="2 3">
    <name type="scientific">Acinetobacter gandensis</name>
    <dbReference type="NCBI Taxonomy" id="1443941"/>
    <lineage>
        <taxon>Bacteria</taxon>
        <taxon>Pseudomonadati</taxon>
        <taxon>Pseudomonadota</taxon>
        <taxon>Gammaproteobacteria</taxon>
        <taxon>Moraxellales</taxon>
        <taxon>Moraxellaceae</taxon>
        <taxon>Acinetobacter</taxon>
    </lineage>
</organism>
<feature type="transmembrane region" description="Helical" evidence="1">
    <location>
        <begin position="22"/>
        <end position="44"/>
    </location>
</feature>
<sequence>MNNSPNINSGWNRDGRFNRMSFIGWNTFYGLMLTLVMLVIVIMMPNTMNALMAYAENPILQGFALGFNILLLIPLMIFSARRLHDFNMSGWFALLQLIPLLNIIIFIAIILIPGTATANQYGEPRESKTWEVVLAFLFLGLFFLILVNLLFTLKYFF</sequence>
<evidence type="ECO:0008006" key="4">
    <source>
        <dbReference type="Google" id="ProtNLM"/>
    </source>
</evidence>
<dbReference type="GO" id="GO:0005886">
    <property type="term" value="C:plasma membrane"/>
    <property type="evidence" value="ECO:0007669"/>
    <property type="project" value="TreeGrafter"/>
</dbReference>
<accession>A0A1A7RDK1</accession>
<reference evidence="3" key="1">
    <citation type="submission" date="2016-06" db="EMBL/GenBank/DDBJ databases">
        <authorList>
            <person name="Radolfova-Krizova L."/>
            <person name="Nemec A."/>
        </authorList>
    </citation>
    <scope>NUCLEOTIDE SEQUENCE [LARGE SCALE GENOMIC DNA]</scope>
    <source>
        <strain evidence="3">ANC 4275</strain>
    </source>
</reference>
<keyword evidence="1" id="KW-0472">Membrane</keyword>
<keyword evidence="1" id="KW-1133">Transmembrane helix</keyword>
<keyword evidence="1" id="KW-0812">Transmembrane</keyword>
<evidence type="ECO:0000313" key="2">
    <source>
        <dbReference type="EMBL" id="OBX30036.1"/>
    </source>
</evidence>
<comment type="caution">
    <text evidence="2">The sequence shown here is derived from an EMBL/GenBank/DDBJ whole genome shotgun (WGS) entry which is preliminary data.</text>
</comment>
<evidence type="ECO:0000313" key="3">
    <source>
        <dbReference type="Proteomes" id="UP000185753"/>
    </source>
</evidence>
<proteinExistence type="predicted"/>
<dbReference type="OrthoDB" id="6713192at2"/>
<gene>
    <name evidence="2" type="ORF">A9J31_00565</name>
</gene>
<dbReference type="Pfam" id="PF05656">
    <property type="entry name" value="DUF805"/>
    <property type="match status" value="1"/>
</dbReference>
<dbReference type="PANTHER" id="PTHR34980:SF3">
    <property type="entry name" value="BLR8105 PROTEIN"/>
    <property type="match status" value="1"/>
</dbReference>
<evidence type="ECO:0000256" key="1">
    <source>
        <dbReference type="SAM" id="Phobius"/>
    </source>
</evidence>
<feature type="transmembrane region" description="Helical" evidence="1">
    <location>
        <begin position="59"/>
        <end position="78"/>
    </location>
</feature>
<dbReference type="AlphaFoldDB" id="A0A1A7RDK1"/>
<dbReference type="EMBL" id="LZDS01000001">
    <property type="protein sequence ID" value="OBX30036.1"/>
    <property type="molecule type" value="Genomic_DNA"/>
</dbReference>
<dbReference type="PANTHER" id="PTHR34980">
    <property type="entry name" value="INNER MEMBRANE PROTEIN-RELATED-RELATED"/>
    <property type="match status" value="1"/>
</dbReference>
<feature type="transmembrane region" description="Helical" evidence="1">
    <location>
        <begin position="90"/>
        <end position="112"/>
    </location>
</feature>
<protein>
    <recommendedName>
        <fullName evidence="4">DUF805 domain-containing protein</fullName>
    </recommendedName>
</protein>